<sequence length="70" mass="7702">MNAQEFKTNIKCTGCLSKATPVLNEKLGEGNWEVDLMTLKKTLTVSSPDKSKEEIIEIVKESGFTAEPIS</sequence>
<protein>
    <submittedName>
        <fullName evidence="1">Copper chaperone</fullName>
    </submittedName>
</protein>
<dbReference type="InterPro" id="IPR006121">
    <property type="entry name" value="HMA_dom"/>
</dbReference>
<accession>A0A4Q9Z1T5</accession>
<dbReference type="AlphaFoldDB" id="A0A4Q9Z1T5"/>
<comment type="caution">
    <text evidence="1">The sequence shown here is derived from an EMBL/GenBank/DDBJ whole genome shotgun (WGS) entry which is preliminary data.</text>
</comment>
<reference evidence="1 2" key="1">
    <citation type="submission" date="2019-02" db="EMBL/GenBank/DDBJ databases">
        <title>Flavobacterium sp. RD-2-33 isolated from forest soil.</title>
        <authorList>
            <person name="Chaudhary D.K."/>
        </authorList>
    </citation>
    <scope>NUCLEOTIDE SEQUENCE [LARGE SCALE GENOMIC DNA]</scope>
    <source>
        <strain evidence="1 2">RD-2-33</strain>
    </source>
</reference>
<dbReference type="EMBL" id="SJPE01000003">
    <property type="protein sequence ID" value="TBX70314.1"/>
    <property type="molecule type" value="Genomic_DNA"/>
</dbReference>
<evidence type="ECO:0000313" key="2">
    <source>
        <dbReference type="Proteomes" id="UP000293300"/>
    </source>
</evidence>
<organism evidence="1 2">
    <name type="scientific">Flavobacterium silvisoli</name>
    <dbReference type="NCBI Taxonomy" id="2529433"/>
    <lineage>
        <taxon>Bacteria</taxon>
        <taxon>Pseudomonadati</taxon>
        <taxon>Bacteroidota</taxon>
        <taxon>Flavobacteriia</taxon>
        <taxon>Flavobacteriales</taxon>
        <taxon>Flavobacteriaceae</taxon>
        <taxon>Flavobacterium</taxon>
    </lineage>
</organism>
<dbReference type="RefSeq" id="WP_131475275.1">
    <property type="nucleotide sequence ID" value="NZ_SJPE01000003.1"/>
</dbReference>
<dbReference type="GO" id="GO:0046872">
    <property type="term" value="F:metal ion binding"/>
    <property type="evidence" value="ECO:0007669"/>
    <property type="project" value="InterPro"/>
</dbReference>
<keyword evidence="2" id="KW-1185">Reference proteome</keyword>
<dbReference type="Proteomes" id="UP000293300">
    <property type="component" value="Unassembled WGS sequence"/>
</dbReference>
<dbReference type="InterPro" id="IPR036163">
    <property type="entry name" value="HMA_dom_sf"/>
</dbReference>
<gene>
    <name evidence="1" type="ORF">EZL74_03825</name>
</gene>
<dbReference type="OrthoDB" id="677920at2"/>
<name>A0A4Q9Z1T5_9FLAO</name>
<dbReference type="Gene3D" id="3.30.70.100">
    <property type="match status" value="1"/>
</dbReference>
<dbReference type="CDD" id="cd00371">
    <property type="entry name" value="HMA"/>
    <property type="match status" value="1"/>
</dbReference>
<evidence type="ECO:0000313" key="1">
    <source>
        <dbReference type="EMBL" id="TBX70314.1"/>
    </source>
</evidence>
<dbReference type="SUPFAM" id="SSF55008">
    <property type="entry name" value="HMA, heavy metal-associated domain"/>
    <property type="match status" value="1"/>
</dbReference>
<proteinExistence type="predicted"/>